<dbReference type="EC" id="3.5.1.68" evidence="1"/>
<dbReference type="NCBIfam" id="TIGR02017">
    <property type="entry name" value="hutG_amidohyd"/>
    <property type="match status" value="1"/>
</dbReference>
<name>A0ABS9WXB7_9GAMM</name>
<accession>A0ABS9WXB7</accession>
<gene>
    <name evidence="1" type="primary">hutG</name>
    <name evidence="1" type="ORF">L3081_00265</name>
</gene>
<dbReference type="InterPro" id="IPR010247">
    <property type="entry name" value="HutG_amidohyd"/>
</dbReference>
<dbReference type="RefSeq" id="WP_242282693.1">
    <property type="nucleotide sequence ID" value="NZ_JAKKSL010000001.1"/>
</dbReference>
<dbReference type="InterPro" id="IPR007709">
    <property type="entry name" value="N-FG_amidohydro"/>
</dbReference>
<dbReference type="Proteomes" id="UP001139646">
    <property type="component" value="Unassembled WGS sequence"/>
</dbReference>
<proteinExistence type="predicted"/>
<dbReference type="Pfam" id="PF05013">
    <property type="entry name" value="FGase"/>
    <property type="match status" value="1"/>
</dbReference>
<dbReference type="EMBL" id="JAKKSL010000001">
    <property type="protein sequence ID" value="MCI2282117.1"/>
    <property type="molecule type" value="Genomic_DNA"/>
</dbReference>
<organism evidence="1 2">
    <name type="scientific">Colwellia maritima</name>
    <dbReference type="NCBI Taxonomy" id="2912588"/>
    <lineage>
        <taxon>Bacteria</taxon>
        <taxon>Pseudomonadati</taxon>
        <taxon>Pseudomonadota</taxon>
        <taxon>Gammaproteobacteria</taxon>
        <taxon>Alteromonadales</taxon>
        <taxon>Colwelliaceae</taxon>
        <taxon>Colwellia</taxon>
    </lineage>
</organism>
<keyword evidence="1" id="KW-0378">Hydrolase</keyword>
<keyword evidence="2" id="KW-1185">Reference proteome</keyword>
<comment type="caution">
    <text evidence="1">The sequence shown here is derived from an EMBL/GenBank/DDBJ whole genome shotgun (WGS) entry which is preliminary data.</text>
</comment>
<reference evidence="1" key="1">
    <citation type="submission" date="2022-01" db="EMBL/GenBank/DDBJ databases">
        <title>Colwellia maritima, isolated from seawater.</title>
        <authorList>
            <person name="Kristyanto S."/>
            <person name="Jung J."/>
            <person name="Jeon C.O."/>
        </authorList>
    </citation>
    <scope>NUCLEOTIDE SEQUENCE</scope>
    <source>
        <strain evidence="1">MSW7</strain>
    </source>
</reference>
<sequence>MNTTYSLSPGNTGMLISMPHNGENIPKHIAKTMTNNALKVADTDWYIDKLYDFAKTMGIYTISPKYSRYVIDLNRDPSGEALYVGQNNTELCPTTSFNSLPLYLNNNTPTAREITDRIEQYWYPYHSALKNTLMALKQKYGKVILLDAHSILSNVPRFFEGKLPDFNFGTADGLSCDEAMVESIKNLNFEPFSCVYNERFKGGYITRAYGDPKNGIHAIQLELSQDTYLNETNSHYDEIKAEQVKKHLKMVVKCLVNYSNQN</sequence>
<evidence type="ECO:0000313" key="2">
    <source>
        <dbReference type="Proteomes" id="UP001139646"/>
    </source>
</evidence>
<dbReference type="SUPFAM" id="SSF53187">
    <property type="entry name" value="Zn-dependent exopeptidases"/>
    <property type="match status" value="1"/>
</dbReference>
<protein>
    <submittedName>
        <fullName evidence="1">N-formylglutamate deformylase</fullName>
        <ecNumber evidence="1">3.5.1.68</ecNumber>
    </submittedName>
</protein>
<evidence type="ECO:0000313" key="1">
    <source>
        <dbReference type="EMBL" id="MCI2282117.1"/>
    </source>
</evidence>
<dbReference type="GO" id="GO:0050129">
    <property type="term" value="F:N-formylglutamate deformylase activity"/>
    <property type="evidence" value="ECO:0007669"/>
    <property type="project" value="UniProtKB-EC"/>
</dbReference>
<dbReference type="Gene3D" id="3.40.630.40">
    <property type="entry name" value="Zn-dependent exopeptidases"/>
    <property type="match status" value="1"/>
</dbReference>